<dbReference type="EMBL" id="PCXL01000025">
    <property type="protein sequence ID" value="PIR37296.1"/>
    <property type="molecule type" value="Genomic_DNA"/>
</dbReference>
<dbReference type="Proteomes" id="UP000231333">
    <property type="component" value="Unassembled WGS sequence"/>
</dbReference>
<comment type="caution">
    <text evidence="1">The sequence shown here is derived from an EMBL/GenBank/DDBJ whole genome shotgun (WGS) entry which is preliminary data.</text>
</comment>
<sequence length="63" mass="7342">MILNYEQIDDLRIRLAKIAKLCKKARHDLSHFSGKTKEEKKIKKGLELIYNEVLDPAFISLTL</sequence>
<proteinExistence type="predicted"/>
<protein>
    <submittedName>
        <fullName evidence="1">Uncharacterized protein</fullName>
    </submittedName>
</protein>
<accession>A0A2H0QTP4</accession>
<gene>
    <name evidence="1" type="ORF">COV34_03290</name>
</gene>
<evidence type="ECO:0000313" key="1">
    <source>
        <dbReference type="EMBL" id="PIR37296.1"/>
    </source>
</evidence>
<organism evidence="1 2">
    <name type="scientific">Candidatus Zambryskibacteria bacterium CG10_big_fil_rev_8_21_14_0_10_42_12</name>
    <dbReference type="NCBI Taxonomy" id="1975115"/>
    <lineage>
        <taxon>Bacteria</taxon>
        <taxon>Candidatus Zambryskiibacteriota</taxon>
    </lineage>
</organism>
<reference evidence="1 2" key="1">
    <citation type="submission" date="2017-09" db="EMBL/GenBank/DDBJ databases">
        <title>Depth-based differentiation of microbial function through sediment-hosted aquifers and enrichment of novel symbionts in the deep terrestrial subsurface.</title>
        <authorList>
            <person name="Probst A.J."/>
            <person name="Ladd B."/>
            <person name="Jarett J.K."/>
            <person name="Geller-Mcgrath D.E."/>
            <person name="Sieber C.M."/>
            <person name="Emerson J.B."/>
            <person name="Anantharaman K."/>
            <person name="Thomas B.C."/>
            <person name="Malmstrom R."/>
            <person name="Stieglmeier M."/>
            <person name="Klingl A."/>
            <person name="Woyke T."/>
            <person name="Ryan C.M."/>
            <person name="Banfield J.F."/>
        </authorList>
    </citation>
    <scope>NUCLEOTIDE SEQUENCE [LARGE SCALE GENOMIC DNA]</scope>
    <source>
        <strain evidence="1">CG10_big_fil_rev_8_21_14_0_10_42_12</strain>
    </source>
</reference>
<dbReference type="AlphaFoldDB" id="A0A2H0QTP4"/>
<name>A0A2H0QTP4_9BACT</name>
<evidence type="ECO:0000313" key="2">
    <source>
        <dbReference type="Proteomes" id="UP000231333"/>
    </source>
</evidence>